<dbReference type="OrthoDB" id="2018619at2759"/>
<feature type="region of interest" description="Disordered" evidence="6">
    <location>
        <begin position="560"/>
        <end position="585"/>
    </location>
</feature>
<protein>
    <recommendedName>
        <fullName evidence="10">Uracil permease</fullName>
    </recommendedName>
</protein>
<name>A0A423W2B3_9PEZI</name>
<organism evidence="8 9">
    <name type="scientific">Cytospora schulzeri</name>
    <dbReference type="NCBI Taxonomy" id="448051"/>
    <lineage>
        <taxon>Eukaryota</taxon>
        <taxon>Fungi</taxon>
        <taxon>Dikarya</taxon>
        <taxon>Ascomycota</taxon>
        <taxon>Pezizomycotina</taxon>
        <taxon>Sordariomycetes</taxon>
        <taxon>Sordariomycetidae</taxon>
        <taxon>Diaporthales</taxon>
        <taxon>Cytosporaceae</taxon>
        <taxon>Cytospora</taxon>
    </lineage>
</organism>
<keyword evidence="4 7" id="KW-1133">Transmembrane helix</keyword>
<dbReference type="Gene3D" id="1.10.4160.10">
    <property type="entry name" value="Hydantoin permease"/>
    <property type="match status" value="1"/>
</dbReference>
<feature type="transmembrane region" description="Helical" evidence="7">
    <location>
        <begin position="264"/>
        <end position="285"/>
    </location>
</feature>
<evidence type="ECO:0000256" key="2">
    <source>
        <dbReference type="ARBA" id="ARBA00008974"/>
    </source>
</evidence>
<sequence length="585" mass="64544">MEPKPSLTRRLLHRLEVKQDTDADVDIYLNKDTRPLPPSRRTYGPWEFVGLWLVTGSFNVGGWTVGSSVISLGLNVWEAMLAIVVANVFMGFVCVLGGHCGAKWHIGFPMWMKQNWGIRGYLFPMVSFNHTKISPKITADVVAQAIRVFLSFVWTSTNTWYGGQCLKVLLTCIWPSFLNLDTELASGTMTVADFVAFILYIILCLPLMWFSPEHYRKPFLIASTTVATTVFVLLIWSTVRAHGGGALLANVSAVSGVTPAKGGALGWAFVTAVTSNIGNMATHMWSQSDYTRYARRPGDQILAQVVMVPLGAIVVACIGIICTSCAATLYPTEPSLMWQPYVFLDAIREHEGTHGARAGVAFASIAFMFSQFGMVVASNSVVAGIDLAAILPRWFTVRRGGYATILFAFVMQPWSLLNSATSFLTVVGSLSVFLGPLMGIMFADYFLIRKTTVQLTALYGSSSTSIYWYSKGWNWRAVVAWPTGVWMLMPGLVQRAVASSEVWPGWTRLYELAWFLGCIVSGLVYLGLDYFWPIQDRLAVDREDYFATFDEPTVVRGLSTHENSSTVSSSVPGEKTVAGEKIQEV</sequence>
<evidence type="ECO:0000256" key="3">
    <source>
        <dbReference type="ARBA" id="ARBA00022692"/>
    </source>
</evidence>
<feature type="transmembrane region" description="Helical" evidence="7">
    <location>
        <begin position="219"/>
        <end position="239"/>
    </location>
</feature>
<evidence type="ECO:0008006" key="10">
    <source>
        <dbReference type="Google" id="ProtNLM"/>
    </source>
</evidence>
<feature type="transmembrane region" description="Helical" evidence="7">
    <location>
        <begin position="400"/>
        <end position="417"/>
    </location>
</feature>
<evidence type="ECO:0000256" key="6">
    <source>
        <dbReference type="SAM" id="MobiDB-lite"/>
    </source>
</evidence>
<feature type="transmembrane region" description="Helical" evidence="7">
    <location>
        <begin position="80"/>
        <end position="102"/>
    </location>
</feature>
<dbReference type="PANTHER" id="PTHR30618:SF15">
    <property type="entry name" value="NICOTINAMIDE RIBOSIDE TRANSPORTER 1-RELATED"/>
    <property type="match status" value="1"/>
</dbReference>
<dbReference type="GO" id="GO:0015205">
    <property type="term" value="F:nucleobase transmembrane transporter activity"/>
    <property type="evidence" value="ECO:0007669"/>
    <property type="project" value="TreeGrafter"/>
</dbReference>
<dbReference type="EMBL" id="LKEA01000029">
    <property type="protein sequence ID" value="ROV97441.1"/>
    <property type="molecule type" value="Genomic_DNA"/>
</dbReference>
<gene>
    <name evidence="8" type="ORF">VMCG_06854</name>
</gene>
<feature type="transmembrane region" description="Helical" evidence="7">
    <location>
        <begin position="49"/>
        <end position="74"/>
    </location>
</feature>
<dbReference type="Proteomes" id="UP000283895">
    <property type="component" value="Unassembled WGS sequence"/>
</dbReference>
<keyword evidence="3 7" id="KW-0812">Transmembrane</keyword>
<comment type="subcellular location">
    <subcellularLocation>
        <location evidence="1">Membrane</location>
        <topology evidence="1">Multi-pass membrane protein</topology>
    </subcellularLocation>
</comment>
<dbReference type="InterPro" id="IPR001248">
    <property type="entry name" value="Pur-cyt_permease"/>
</dbReference>
<evidence type="ECO:0000313" key="9">
    <source>
        <dbReference type="Proteomes" id="UP000283895"/>
    </source>
</evidence>
<reference evidence="8 9" key="1">
    <citation type="submission" date="2015-09" db="EMBL/GenBank/DDBJ databases">
        <title>Host preference determinants of Valsa canker pathogens revealed by comparative genomics.</title>
        <authorList>
            <person name="Yin Z."/>
            <person name="Huang L."/>
        </authorList>
    </citation>
    <scope>NUCLEOTIDE SEQUENCE [LARGE SCALE GENOMIC DNA]</scope>
    <source>
        <strain evidence="8 9">03-1</strain>
    </source>
</reference>
<evidence type="ECO:0000256" key="4">
    <source>
        <dbReference type="ARBA" id="ARBA00022989"/>
    </source>
</evidence>
<comment type="similarity">
    <text evidence="2">Belongs to the purine-cytosine permease (2.A.39) family.</text>
</comment>
<keyword evidence="5 7" id="KW-0472">Membrane</keyword>
<feature type="transmembrane region" description="Helical" evidence="7">
    <location>
        <begin position="423"/>
        <end position="448"/>
    </location>
</feature>
<keyword evidence="9" id="KW-1185">Reference proteome</keyword>
<dbReference type="PANTHER" id="PTHR30618">
    <property type="entry name" value="NCS1 FAMILY PURINE/PYRIMIDINE TRANSPORTER"/>
    <property type="match status" value="1"/>
</dbReference>
<evidence type="ECO:0000256" key="1">
    <source>
        <dbReference type="ARBA" id="ARBA00004141"/>
    </source>
</evidence>
<dbReference type="Pfam" id="PF02133">
    <property type="entry name" value="Transp_cyt_pur"/>
    <property type="match status" value="2"/>
</dbReference>
<evidence type="ECO:0000256" key="5">
    <source>
        <dbReference type="ARBA" id="ARBA00023136"/>
    </source>
</evidence>
<feature type="transmembrane region" description="Helical" evidence="7">
    <location>
        <begin position="360"/>
        <end position="388"/>
    </location>
</feature>
<accession>A0A423W2B3</accession>
<comment type="caution">
    <text evidence="8">The sequence shown here is derived from an EMBL/GenBank/DDBJ whole genome shotgun (WGS) entry which is preliminary data.</text>
</comment>
<dbReference type="AlphaFoldDB" id="A0A423W2B3"/>
<feature type="transmembrane region" description="Helical" evidence="7">
    <location>
        <begin position="512"/>
        <end position="532"/>
    </location>
</feature>
<feature type="transmembrane region" description="Helical" evidence="7">
    <location>
        <begin position="306"/>
        <end position="330"/>
    </location>
</feature>
<dbReference type="InterPro" id="IPR045225">
    <property type="entry name" value="Uracil/uridine/allantoin_perm"/>
</dbReference>
<evidence type="ECO:0000313" key="8">
    <source>
        <dbReference type="EMBL" id="ROV97441.1"/>
    </source>
</evidence>
<proteinExistence type="inferred from homology"/>
<feature type="transmembrane region" description="Helical" evidence="7">
    <location>
        <begin position="184"/>
        <end position="207"/>
    </location>
</feature>
<dbReference type="GO" id="GO:0005886">
    <property type="term" value="C:plasma membrane"/>
    <property type="evidence" value="ECO:0007669"/>
    <property type="project" value="TreeGrafter"/>
</dbReference>
<evidence type="ECO:0000256" key="7">
    <source>
        <dbReference type="SAM" id="Phobius"/>
    </source>
</evidence>
<feature type="transmembrane region" description="Helical" evidence="7">
    <location>
        <begin position="473"/>
        <end position="492"/>
    </location>
</feature>